<dbReference type="EMBL" id="BMZC01000023">
    <property type="protein sequence ID" value="GGZ83060.1"/>
    <property type="molecule type" value="Genomic_DNA"/>
</dbReference>
<reference evidence="1" key="2">
    <citation type="submission" date="2020-09" db="EMBL/GenBank/DDBJ databases">
        <authorList>
            <person name="Sun Q."/>
            <person name="Kim S."/>
        </authorList>
    </citation>
    <scope>NUCLEOTIDE SEQUENCE</scope>
    <source>
        <strain evidence="1">KCTC 32337</strain>
    </source>
</reference>
<dbReference type="InterPro" id="IPR054257">
    <property type="entry name" value="DUF6988"/>
</dbReference>
<gene>
    <name evidence="1" type="ORF">GCM10011274_45850</name>
</gene>
<sequence length="168" mass="19451">MLFVSLNHCDAIQMLAQKRNFASAYALLRPLFETTFRAMWLHRCATDAQIDKSIQKDEWKSAWTLIQEVESSIRQPPLLSRMWEDMRPFMHSFTHGGIQNAGRQVGQGNIITPNLSDEEVRHLMQKVGVFSWVILKELIDLTDSENLVRDFEQIGTSLNEWAFAIARE</sequence>
<name>A0A8H9IF61_9ALTE</name>
<evidence type="ECO:0000313" key="1">
    <source>
        <dbReference type="EMBL" id="GGZ83060.1"/>
    </source>
</evidence>
<dbReference type="Proteomes" id="UP000622604">
    <property type="component" value="Unassembled WGS sequence"/>
</dbReference>
<organism evidence="1 2">
    <name type="scientific">Paraglaciecola chathamensis</name>
    <dbReference type="NCBI Taxonomy" id="368405"/>
    <lineage>
        <taxon>Bacteria</taxon>
        <taxon>Pseudomonadati</taxon>
        <taxon>Pseudomonadota</taxon>
        <taxon>Gammaproteobacteria</taxon>
        <taxon>Alteromonadales</taxon>
        <taxon>Alteromonadaceae</taxon>
        <taxon>Paraglaciecola</taxon>
    </lineage>
</organism>
<accession>A0A8H9IF61</accession>
<reference evidence="1" key="1">
    <citation type="journal article" date="2014" name="Int. J. Syst. Evol. Microbiol.">
        <title>Complete genome sequence of Corynebacterium casei LMG S-19264T (=DSM 44701T), isolated from a smear-ripened cheese.</title>
        <authorList>
            <consortium name="US DOE Joint Genome Institute (JGI-PGF)"/>
            <person name="Walter F."/>
            <person name="Albersmeier A."/>
            <person name="Kalinowski J."/>
            <person name="Ruckert C."/>
        </authorList>
    </citation>
    <scope>NUCLEOTIDE SEQUENCE</scope>
    <source>
        <strain evidence="1">KCTC 32337</strain>
    </source>
</reference>
<dbReference type="RefSeq" id="WP_262385807.1">
    <property type="nucleotide sequence ID" value="NZ_JBHUOD010000084.1"/>
</dbReference>
<comment type="caution">
    <text evidence="1">The sequence shown here is derived from an EMBL/GenBank/DDBJ whole genome shotgun (WGS) entry which is preliminary data.</text>
</comment>
<proteinExistence type="predicted"/>
<evidence type="ECO:0000313" key="2">
    <source>
        <dbReference type="Proteomes" id="UP000622604"/>
    </source>
</evidence>
<dbReference type="AlphaFoldDB" id="A0A8H9IF61"/>
<protein>
    <submittedName>
        <fullName evidence="1">Uncharacterized protein</fullName>
    </submittedName>
</protein>
<dbReference type="Pfam" id="PF22491">
    <property type="entry name" value="DUF6988"/>
    <property type="match status" value="1"/>
</dbReference>